<name>A0A9J6A0Z8_SOLCO</name>
<reference evidence="1 2" key="1">
    <citation type="submission" date="2020-09" db="EMBL/GenBank/DDBJ databases">
        <title>De no assembly of potato wild relative species, Solanum commersonii.</title>
        <authorList>
            <person name="Cho K."/>
        </authorList>
    </citation>
    <scope>NUCLEOTIDE SEQUENCE [LARGE SCALE GENOMIC DNA]</scope>
    <source>
        <strain evidence="1">LZ3.2</strain>
        <tissue evidence="1">Leaf</tissue>
    </source>
</reference>
<dbReference type="EMBL" id="JACXVP010000003">
    <property type="protein sequence ID" value="KAG5617836.1"/>
    <property type="molecule type" value="Genomic_DNA"/>
</dbReference>
<dbReference type="Proteomes" id="UP000824120">
    <property type="component" value="Chromosome 3"/>
</dbReference>
<organism evidence="1 2">
    <name type="scientific">Solanum commersonii</name>
    <name type="common">Commerson's wild potato</name>
    <name type="synonym">Commerson's nightshade</name>
    <dbReference type="NCBI Taxonomy" id="4109"/>
    <lineage>
        <taxon>Eukaryota</taxon>
        <taxon>Viridiplantae</taxon>
        <taxon>Streptophyta</taxon>
        <taxon>Embryophyta</taxon>
        <taxon>Tracheophyta</taxon>
        <taxon>Spermatophyta</taxon>
        <taxon>Magnoliopsida</taxon>
        <taxon>eudicotyledons</taxon>
        <taxon>Gunneridae</taxon>
        <taxon>Pentapetalae</taxon>
        <taxon>asterids</taxon>
        <taxon>lamiids</taxon>
        <taxon>Solanales</taxon>
        <taxon>Solanaceae</taxon>
        <taxon>Solanoideae</taxon>
        <taxon>Solaneae</taxon>
        <taxon>Solanum</taxon>
    </lineage>
</organism>
<keyword evidence="2" id="KW-1185">Reference proteome</keyword>
<protein>
    <submittedName>
        <fullName evidence="1">Uncharacterized protein</fullName>
    </submittedName>
</protein>
<accession>A0A9J6A0Z8</accession>
<evidence type="ECO:0000313" key="1">
    <source>
        <dbReference type="EMBL" id="KAG5617836.1"/>
    </source>
</evidence>
<proteinExistence type="predicted"/>
<dbReference type="AlphaFoldDB" id="A0A9J6A0Z8"/>
<comment type="caution">
    <text evidence="1">The sequence shown here is derived from an EMBL/GenBank/DDBJ whole genome shotgun (WGS) entry which is preliminary data.</text>
</comment>
<sequence length="150" mass="17408">MNRSKKSLKSDELNKSPFELVRVKLSPVCKFHHPKMHPHEEADIHQGKEFKGPRTPMEANDPHTQCQLVGNKQVTHIAISIKTLARLATGEEHFELHNQDIQQPLGKYQQKIACSLSDVKHKMRKKKEKLKPKIDESQEKFRDFAKKQVL</sequence>
<evidence type="ECO:0000313" key="2">
    <source>
        <dbReference type="Proteomes" id="UP000824120"/>
    </source>
</evidence>
<gene>
    <name evidence="1" type="ORF">H5410_017660</name>
</gene>